<dbReference type="Pfam" id="PF17962">
    <property type="entry name" value="bMG6"/>
    <property type="match status" value="1"/>
</dbReference>
<dbReference type="SMART" id="SM01419">
    <property type="entry name" value="Thiol-ester_cl"/>
    <property type="match status" value="1"/>
</dbReference>
<evidence type="ECO:0000256" key="3">
    <source>
        <dbReference type="SAM" id="SignalP"/>
    </source>
</evidence>
<dbReference type="Gene3D" id="2.60.40.1930">
    <property type="match status" value="1"/>
</dbReference>
<dbReference type="InterPro" id="IPR011625">
    <property type="entry name" value="A2M_N_BRD"/>
</dbReference>
<protein>
    <recommendedName>
        <fullName evidence="8">Apple domain-containing protein</fullName>
    </recommendedName>
</protein>
<reference evidence="7" key="1">
    <citation type="submission" date="2016-10" db="EMBL/GenBank/DDBJ databases">
        <authorList>
            <person name="Varghese N."/>
            <person name="Submissions S."/>
        </authorList>
    </citation>
    <scope>NUCLEOTIDE SEQUENCE [LARGE SCALE GENOMIC DNA]</scope>
    <source>
        <strain evidence="7">DSM 26879</strain>
    </source>
</reference>
<proteinExistence type="inferred from homology"/>
<dbReference type="InterPro" id="IPR021868">
    <property type="entry name" value="Alpha_2_Macroglob_MG3"/>
</dbReference>
<dbReference type="Proteomes" id="UP000199478">
    <property type="component" value="Unassembled WGS sequence"/>
</dbReference>
<dbReference type="InterPro" id="IPR041462">
    <property type="entry name" value="Bact_A2M_MG6"/>
</dbReference>
<dbReference type="GO" id="GO:0005615">
    <property type="term" value="C:extracellular space"/>
    <property type="evidence" value="ECO:0007669"/>
    <property type="project" value="InterPro"/>
</dbReference>
<feature type="domain" description="Alpha-2-macroglobulin bait region" evidence="4">
    <location>
        <begin position="919"/>
        <end position="1063"/>
    </location>
</feature>
<dbReference type="InterPro" id="IPR047565">
    <property type="entry name" value="Alpha-macroglob_thiol-ester_cl"/>
</dbReference>
<evidence type="ECO:0000256" key="1">
    <source>
        <dbReference type="ARBA" id="ARBA00010556"/>
    </source>
</evidence>
<dbReference type="InterPro" id="IPR041203">
    <property type="entry name" value="Bact_A2M_MG5"/>
</dbReference>
<dbReference type="InterPro" id="IPR051802">
    <property type="entry name" value="YfhM-like"/>
</dbReference>
<keyword evidence="7" id="KW-1185">Reference proteome</keyword>
<dbReference type="Pfam" id="PF17973">
    <property type="entry name" value="bMG10"/>
    <property type="match status" value="1"/>
</dbReference>
<keyword evidence="2 3" id="KW-0732">Signal</keyword>
<name>A0A1I6G2U0_9RHOB</name>
<dbReference type="GO" id="GO:0004866">
    <property type="term" value="F:endopeptidase inhibitor activity"/>
    <property type="evidence" value="ECO:0007669"/>
    <property type="project" value="InterPro"/>
</dbReference>
<dbReference type="STRING" id="390270.SAMN04488005_0981"/>
<dbReference type="RefSeq" id="WP_090197128.1">
    <property type="nucleotide sequence ID" value="NZ_FOYP01000001.1"/>
</dbReference>
<dbReference type="SUPFAM" id="SSF48239">
    <property type="entry name" value="Terpenoid cyclases/Protein prenyltransferases"/>
    <property type="match status" value="1"/>
</dbReference>
<gene>
    <name evidence="6" type="ORF">SAMN04488005_0981</name>
</gene>
<sequence length="1780" mass="190296">MFRSLTAFIFAIATTLGGTAAAQEQIAATRTIYARGVDLVGTDLAQIFDTTAAACEAACSNSKSCTAFTFNQRSNACFPKTNITDMIPFEGALSAWVYATDPAVLAGAPARMAELDFLHERDFAQAAELTQLANQPIRNATPAQSFAWDQALASDVAGDWIAFGRSAQGSGSRVSGMAFPAFINAYVRSLDLATRRDAAMAVAYALEDINRGRQMIDALRLAQELRFDRETELLLEEAIGKYGFRVVDTKVESDSATPRICAVFSEDLIGAGTDYTPFVQLPQSQLVVSVSDAQLCVDGVVHGERYRILLREGLPAASGETMIRPVELTLYVRDRAPSMRFGSRAYVLPRLGDIAIPLETVNMTGVDLSLSRIDDRNLMRTLQSGLMDDTLSYYGGDLSSEIGTTIWAGSADVAQELNRDMLTRLPMADALRDAPAGLYALRASSADNSDEIGTVTQWFVLSDIGVATYLGNDGLTVAARGLGDALAIADAQVTLVSRSNSVLGMAQTDADGVARFPAGLTRGTGGNTPAMVTVSLGDDMTFLSLTDAAFDLSDRGVEGRAPSQPIDVFLSSDRGAYRAGDTIHLTALMRDQTALGLAGIPLTAVLTRPDGVEYARQISSNDRAGGHVFAMPVASTAPRGTWRVTVQADEDSGPLAQTTVLVEDFLPERIDFDLTLPDSIRLGDVPNLRVDARYLFGAIGADLDVEGEALLRAASSLEGYPGYRFGQYDARFDGQLNYLDGGTTNAAGVANLPVDLPNFTASQPLELRVTARVKEGSGRPVERQITAPVLPDSPMIGIKPLFDGVIGEGSTALFELIALNPDMTGADMRVQWTVNKVTTRYQWYRLHDRWYWEPTTTRTRVATGEAKLGSTPTRVEADVTWGQHEIVVEAIGGAYNAASDEFYAGWYAPASADDTPDLLEASLDAPAYAVGDTATFRIVPRYAGQAVVTVMSDRLISLKTVPVVEGENLITLPVTEEWGAGAYVSAAVIRPMSVAENRNPSRALGLGYAQVDPGDKALQVSLQAPATMQPRGPMDVGIQIDGIAAGETAYVTLAAVDLGILNLTGFQSPDPHAYYFGQRKLGVEMRDVYGRLIDGLNGAMGTVRSGGDAMANAGMQSPPPTEELVTYFTGPVQVDAQGRAQVRFDLPAFNGTIRLMAIAWSDSGVGQAEQDVIVRDPVVLTASVPRFLAPGDQSRVLLEIVHADGPAGDMGLSVQAAGLALVSQIPASFNLAQGGKQVFEFPFAAFDVGNHSIDITLTTPDGRALVKSLNVPVVVNDPAISRISRFTLGAGRTFTFDDDVFAGLVAGTGQAALSAGPLARFDAPGLLNALDHYPYGCTEQITSRAMPLLYLDGVATAMGLATRDNIQDRITQAIAEITANQAANGAFGLWRPSSGDMWLDAYVTDFLTRARLAGYAVPDVAYDNAVANLRNAVNYYPDFDQGGADLAYALFVLAREGEAAFGDLRYYADQKADAFTSPLALAQLGAALAQYGDQPRADALFGRAGRVLSARFAEAEARYWRSDYGTYRRDTAAVLALAVEAGSTAIDRDMLVQRIASEASHASTQEAAWTLLAANALVDDLRHTGLTIDGALPDGPVVQFRDAQTRSAPVQITNTSAQPTEITVTTFGVPSTPEPAGGNGYAIERIYLTTEGQAVDPANVAVGTRLVTLLTVIPFGRQEARLMVNDPLPAGFEIDNPNLLAGGDIRALDWVESTYTENAEFRTDRFLAAVDWRSDEPFQLAYIVRAVSPGYFHHPAASVEDMYRPQMRARTDAGTVTITP</sequence>
<evidence type="ECO:0000259" key="4">
    <source>
        <dbReference type="SMART" id="SM01359"/>
    </source>
</evidence>
<dbReference type="OrthoDB" id="9767116at2"/>
<dbReference type="CDD" id="cd02891">
    <property type="entry name" value="A2M_like"/>
    <property type="match status" value="1"/>
</dbReference>
<comment type="similarity">
    <text evidence="1">Belongs to the protease inhibitor I39 (alpha-2-macroglobulin) family. Bacterial alpha-2-macroglobulin subfamily.</text>
</comment>
<organism evidence="6 7">
    <name type="scientific">Yoonia tamlensis</name>
    <dbReference type="NCBI Taxonomy" id="390270"/>
    <lineage>
        <taxon>Bacteria</taxon>
        <taxon>Pseudomonadati</taxon>
        <taxon>Pseudomonadota</taxon>
        <taxon>Alphaproteobacteria</taxon>
        <taxon>Rhodobacterales</taxon>
        <taxon>Paracoccaceae</taxon>
        <taxon>Yoonia</taxon>
    </lineage>
</organism>
<dbReference type="InterPro" id="IPR041246">
    <property type="entry name" value="Bact_MG10"/>
</dbReference>
<evidence type="ECO:0000259" key="5">
    <source>
        <dbReference type="SMART" id="SM01360"/>
    </source>
</evidence>
<dbReference type="Pfam" id="PF11974">
    <property type="entry name" value="bMG3"/>
    <property type="match status" value="1"/>
</dbReference>
<feature type="domain" description="Alpha-2-macroglobulin" evidence="5">
    <location>
        <begin position="1126"/>
        <end position="1214"/>
    </location>
</feature>
<dbReference type="Pfam" id="PF07678">
    <property type="entry name" value="TED_complement"/>
    <property type="match status" value="1"/>
</dbReference>
<dbReference type="PANTHER" id="PTHR40094:SF1">
    <property type="entry name" value="UBIQUITIN DOMAIN-CONTAINING PROTEIN"/>
    <property type="match status" value="1"/>
</dbReference>
<evidence type="ECO:0008006" key="8">
    <source>
        <dbReference type="Google" id="ProtNLM"/>
    </source>
</evidence>
<dbReference type="PIRSF" id="PIRSF038980">
    <property type="entry name" value="A2M_bac"/>
    <property type="match status" value="1"/>
</dbReference>
<dbReference type="PANTHER" id="PTHR40094">
    <property type="entry name" value="ALPHA-2-MACROGLOBULIN HOMOLOG"/>
    <property type="match status" value="1"/>
</dbReference>
<dbReference type="Pfam" id="PF01835">
    <property type="entry name" value="MG2"/>
    <property type="match status" value="1"/>
</dbReference>
<dbReference type="Pfam" id="PF00207">
    <property type="entry name" value="A2M"/>
    <property type="match status" value="1"/>
</dbReference>
<dbReference type="InterPro" id="IPR026284">
    <property type="entry name" value="A2MG_proteobact"/>
</dbReference>
<dbReference type="InterPro" id="IPR002890">
    <property type="entry name" value="MG2"/>
</dbReference>
<dbReference type="InterPro" id="IPR008930">
    <property type="entry name" value="Terpenoid_cyclase/PrenylTrfase"/>
</dbReference>
<feature type="chain" id="PRO_5011665202" description="Apple domain-containing protein" evidence="3">
    <location>
        <begin position="23"/>
        <end position="1780"/>
    </location>
</feature>
<evidence type="ECO:0000313" key="7">
    <source>
        <dbReference type="Proteomes" id="UP000199478"/>
    </source>
</evidence>
<dbReference type="SMART" id="SM01360">
    <property type="entry name" value="A2M"/>
    <property type="match status" value="1"/>
</dbReference>
<feature type="signal peptide" evidence="3">
    <location>
        <begin position="1"/>
        <end position="22"/>
    </location>
</feature>
<dbReference type="Pfam" id="PF17972">
    <property type="entry name" value="bMG5"/>
    <property type="match status" value="1"/>
</dbReference>
<dbReference type="Pfam" id="PF00024">
    <property type="entry name" value="PAN_1"/>
    <property type="match status" value="1"/>
</dbReference>
<dbReference type="EMBL" id="FOYP01000001">
    <property type="protein sequence ID" value="SFR36498.1"/>
    <property type="molecule type" value="Genomic_DNA"/>
</dbReference>
<dbReference type="Gene3D" id="3.50.4.10">
    <property type="entry name" value="Hepatocyte Growth Factor"/>
    <property type="match status" value="1"/>
</dbReference>
<dbReference type="InterPro" id="IPR001599">
    <property type="entry name" value="Macroglobln_a2"/>
</dbReference>
<evidence type="ECO:0000256" key="2">
    <source>
        <dbReference type="ARBA" id="ARBA00022729"/>
    </source>
</evidence>
<dbReference type="InterPro" id="IPR011626">
    <property type="entry name" value="Alpha-macroglobulin_TED"/>
</dbReference>
<dbReference type="SMART" id="SM01359">
    <property type="entry name" value="A2M_N_2"/>
    <property type="match status" value="1"/>
</dbReference>
<accession>A0A1I6G2U0</accession>
<dbReference type="Gene3D" id="1.50.10.20">
    <property type="match status" value="1"/>
</dbReference>
<dbReference type="Pfam" id="PF07703">
    <property type="entry name" value="A2M_BRD"/>
    <property type="match status" value="1"/>
</dbReference>
<dbReference type="InterPro" id="IPR003609">
    <property type="entry name" value="Pan_app"/>
</dbReference>
<evidence type="ECO:0000313" key="6">
    <source>
        <dbReference type="EMBL" id="SFR36498.1"/>
    </source>
</evidence>